<dbReference type="Proteomes" id="UP000800036">
    <property type="component" value="Unassembled WGS sequence"/>
</dbReference>
<organism evidence="1 2">
    <name type="scientific">Bimuria novae-zelandiae CBS 107.79</name>
    <dbReference type="NCBI Taxonomy" id="1447943"/>
    <lineage>
        <taxon>Eukaryota</taxon>
        <taxon>Fungi</taxon>
        <taxon>Dikarya</taxon>
        <taxon>Ascomycota</taxon>
        <taxon>Pezizomycotina</taxon>
        <taxon>Dothideomycetes</taxon>
        <taxon>Pleosporomycetidae</taxon>
        <taxon>Pleosporales</taxon>
        <taxon>Massarineae</taxon>
        <taxon>Didymosphaeriaceae</taxon>
        <taxon>Bimuria</taxon>
    </lineage>
</organism>
<dbReference type="OrthoDB" id="3439421at2759"/>
<evidence type="ECO:0000313" key="2">
    <source>
        <dbReference type="Proteomes" id="UP000800036"/>
    </source>
</evidence>
<gene>
    <name evidence="1" type="ORF">BU23DRAFT_601939</name>
</gene>
<name>A0A6A5V638_9PLEO</name>
<sequence>MVMVIALRALRFCYGSNLLARESLLYKDRWEQRRGQHLVVKEGLGMQETVDKCGLGWFLPKFRWTTRRLVPPHSDNMLVGNVLMHAEYKRRWRAVKDLRDVFVRFNQATGWFQQHCVLQHPRLLRTWLEYLHVLCLEQFDADVWAAMLKHMFLDEGVATPLHIVTGNKMRFSVVSKLLLEFLFLWDDELERAGWGVKPFRLILQKSFEFVES</sequence>
<proteinExistence type="predicted"/>
<evidence type="ECO:0000313" key="1">
    <source>
        <dbReference type="EMBL" id="KAF1968787.1"/>
    </source>
</evidence>
<dbReference type="EMBL" id="ML976716">
    <property type="protein sequence ID" value="KAF1968787.1"/>
    <property type="molecule type" value="Genomic_DNA"/>
</dbReference>
<protein>
    <submittedName>
        <fullName evidence="1">Uncharacterized protein</fullName>
    </submittedName>
</protein>
<accession>A0A6A5V638</accession>
<reference evidence="1" key="1">
    <citation type="journal article" date="2020" name="Stud. Mycol.">
        <title>101 Dothideomycetes genomes: a test case for predicting lifestyles and emergence of pathogens.</title>
        <authorList>
            <person name="Haridas S."/>
            <person name="Albert R."/>
            <person name="Binder M."/>
            <person name="Bloem J."/>
            <person name="Labutti K."/>
            <person name="Salamov A."/>
            <person name="Andreopoulos B."/>
            <person name="Baker S."/>
            <person name="Barry K."/>
            <person name="Bills G."/>
            <person name="Bluhm B."/>
            <person name="Cannon C."/>
            <person name="Castanera R."/>
            <person name="Culley D."/>
            <person name="Daum C."/>
            <person name="Ezra D."/>
            <person name="Gonzalez J."/>
            <person name="Henrissat B."/>
            <person name="Kuo A."/>
            <person name="Liang C."/>
            <person name="Lipzen A."/>
            <person name="Lutzoni F."/>
            <person name="Magnuson J."/>
            <person name="Mondo S."/>
            <person name="Nolan M."/>
            <person name="Ohm R."/>
            <person name="Pangilinan J."/>
            <person name="Park H.-J."/>
            <person name="Ramirez L."/>
            <person name="Alfaro M."/>
            <person name="Sun H."/>
            <person name="Tritt A."/>
            <person name="Yoshinaga Y."/>
            <person name="Zwiers L.-H."/>
            <person name="Turgeon B."/>
            <person name="Goodwin S."/>
            <person name="Spatafora J."/>
            <person name="Crous P."/>
            <person name="Grigoriev I."/>
        </authorList>
    </citation>
    <scope>NUCLEOTIDE SEQUENCE</scope>
    <source>
        <strain evidence="1">CBS 107.79</strain>
    </source>
</reference>
<keyword evidence="2" id="KW-1185">Reference proteome</keyword>
<dbReference type="AlphaFoldDB" id="A0A6A5V638"/>